<evidence type="ECO:0000256" key="4">
    <source>
        <dbReference type="ARBA" id="ARBA00022741"/>
    </source>
</evidence>
<dbReference type="InterPro" id="IPR017441">
    <property type="entry name" value="Protein_kinase_ATP_BS"/>
</dbReference>
<dbReference type="SUPFAM" id="SSF56112">
    <property type="entry name" value="Protein kinase-like (PK-like)"/>
    <property type="match status" value="1"/>
</dbReference>
<dbReference type="GO" id="GO:0030003">
    <property type="term" value="P:intracellular monoatomic cation homeostasis"/>
    <property type="evidence" value="ECO:0007669"/>
    <property type="project" value="TreeGrafter"/>
</dbReference>
<keyword evidence="6 9" id="KW-0067">ATP-binding</keyword>
<feature type="compositionally biased region" description="Polar residues" evidence="10">
    <location>
        <begin position="83"/>
        <end position="112"/>
    </location>
</feature>
<feature type="compositionally biased region" description="Basic and acidic residues" evidence="10">
    <location>
        <begin position="133"/>
        <end position="143"/>
    </location>
</feature>
<dbReference type="PANTHER" id="PTHR24343">
    <property type="entry name" value="SERINE/THREONINE KINASE"/>
    <property type="match status" value="1"/>
</dbReference>
<evidence type="ECO:0000256" key="3">
    <source>
        <dbReference type="ARBA" id="ARBA00022679"/>
    </source>
</evidence>
<accession>A0A1B2U6Y6</accession>
<protein>
    <recommendedName>
        <fullName evidence="1">non-specific serine/threonine protein kinase</fullName>
        <ecNumber evidence="1">2.7.11.1</ecNumber>
    </recommendedName>
</protein>
<dbReference type="AlphaFoldDB" id="A0A1B2U6Y6"/>
<dbReference type="PROSITE" id="PS50011">
    <property type="entry name" value="PROTEIN_KINASE_DOM"/>
    <property type="match status" value="1"/>
</dbReference>
<dbReference type="InterPro" id="IPR011009">
    <property type="entry name" value="Kinase-like_dom_sf"/>
</dbReference>
<keyword evidence="5" id="KW-0418">Kinase</keyword>
<evidence type="ECO:0000256" key="6">
    <source>
        <dbReference type="ARBA" id="ARBA00022840"/>
    </source>
</evidence>
<dbReference type="SMART" id="SM00220">
    <property type="entry name" value="S_TKc"/>
    <property type="match status" value="1"/>
</dbReference>
<dbReference type="EMBL" id="KX129929">
    <property type="protein sequence ID" value="AOC97495.1"/>
    <property type="molecule type" value="Genomic_DNA"/>
</dbReference>
<comment type="catalytic activity">
    <reaction evidence="8">
        <text>L-seryl-[protein] + ATP = O-phospho-L-seryl-[protein] + ADP + H(+)</text>
        <dbReference type="Rhea" id="RHEA:17989"/>
        <dbReference type="Rhea" id="RHEA-COMP:9863"/>
        <dbReference type="Rhea" id="RHEA-COMP:11604"/>
        <dbReference type="ChEBI" id="CHEBI:15378"/>
        <dbReference type="ChEBI" id="CHEBI:29999"/>
        <dbReference type="ChEBI" id="CHEBI:30616"/>
        <dbReference type="ChEBI" id="CHEBI:83421"/>
        <dbReference type="ChEBI" id="CHEBI:456216"/>
        <dbReference type="EC" id="2.7.11.1"/>
    </reaction>
</comment>
<dbReference type="SUPFAM" id="SSF52047">
    <property type="entry name" value="RNI-like"/>
    <property type="match status" value="1"/>
</dbReference>
<proteinExistence type="predicted"/>
<feature type="region of interest" description="Disordered" evidence="10">
    <location>
        <begin position="1"/>
        <end position="176"/>
    </location>
</feature>
<dbReference type="PROSITE" id="PS00107">
    <property type="entry name" value="PROTEIN_KINASE_ATP"/>
    <property type="match status" value="1"/>
</dbReference>
<dbReference type="EC" id="2.7.11.1" evidence="1"/>
<evidence type="ECO:0000313" key="12">
    <source>
        <dbReference type="EMBL" id="AOC97495.1"/>
    </source>
</evidence>
<feature type="compositionally biased region" description="Low complexity" evidence="10">
    <location>
        <begin position="60"/>
        <end position="75"/>
    </location>
</feature>
<organism evidence="12">
    <name type="scientific">Flammulina velutipes</name>
    <name type="common">Agaricus velutipes</name>
    <dbReference type="NCBI Taxonomy" id="38945"/>
    <lineage>
        <taxon>Eukaryota</taxon>
        <taxon>Fungi</taxon>
        <taxon>Dikarya</taxon>
        <taxon>Basidiomycota</taxon>
        <taxon>Agaricomycotina</taxon>
        <taxon>Agaricomycetes</taxon>
        <taxon>Agaricomycetidae</taxon>
        <taxon>Agaricales</taxon>
        <taxon>Marasmiineae</taxon>
        <taxon>Physalacriaceae</taxon>
        <taxon>Flammulina</taxon>
    </lineage>
</organism>
<evidence type="ECO:0000256" key="1">
    <source>
        <dbReference type="ARBA" id="ARBA00012513"/>
    </source>
</evidence>
<dbReference type="PROSITE" id="PS00108">
    <property type="entry name" value="PROTEIN_KINASE_ST"/>
    <property type="match status" value="1"/>
</dbReference>
<dbReference type="GO" id="GO:0005524">
    <property type="term" value="F:ATP binding"/>
    <property type="evidence" value="ECO:0007669"/>
    <property type="project" value="UniProtKB-UniRule"/>
</dbReference>
<keyword evidence="4 9" id="KW-0547">Nucleotide-binding</keyword>
<dbReference type="Gene3D" id="1.10.510.10">
    <property type="entry name" value="Transferase(Phosphotransferase) domain 1"/>
    <property type="match status" value="1"/>
</dbReference>
<evidence type="ECO:0000259" key="11">
    <source>
        <dbReference type="PROSITE" id="PS50011"/>
    </source>
</evidence>
<evidence type="ECO:0000256" key="5">
    <source>
        <dbReference type="ARBA" id="ARBA00022777"/>
    </source>
</evidence>
<evidence type="ECO:0000256" key="8">
    <source>
        <dbReference type="ARBA" id="ARBA00048679"/>
    </source>
</evidence>
<dbReference type="PANTHER" id="PTHR24343:SF558">
    <property type="entry name" value="PROTEIN KINASE DOMAIN-CONTAINING PROTEIN"/>
    <property type="match status" value="1"/>
</dbReference>
<dbReference type="GO" id="GO:0004674">
    <property type="term" value="F:protein serine/threonine kinase activity"/>
    <property type="evidence" value="ECO:0007669"/>
    <property type="project" value="UniProtKB-KW"/>
</dbReference>
<evidence type="ECO:0000256" key="9">
    <source>
        <dbReference type="PROSITE-ProRule" id="PRU10141"/>
    </source>
</evidence>
<dbReference type="Pfam" id="PF00069">
    <property type="entry name" value="Pkinase"/>
    <property type="match status" value="1"/>
</dbReference>
<evidence type="ECO:0000256" key="10">
    <source>
        <dbReference type="SAM" id="MobiDB-lite"/>
    </source>
</evidence>
<feature type="binding site" evidence="9">
    <location>
        <position position="219"/>
    </location>
    <ligand>
        <name>ATP</name>
        <dbReference type="ChEBI" id="CHEBI:30616"/>
    </ligand>
</feature>
<evidence type="ECO:0000256" key="7">
    <source>
        <dbReference type="ARBA" id="ARBA00047899"/>
    </source>
</evidence>
<gene>
    <name evidence="12" type="primary">NPR1-2</name>
</gene>
<comment type="catalytic activity">
    <reaction evidence="7">
        <text>L-threonyl-[protein] + ATP = O-phospho-L-threonyl-[protein] + ADP + H(+)</text>
        <dbReference type="Rhea" id="RHEA:46608"/>
        <dbReference type="Rhea" id="RHEA-COMP:11060"/>
        <dbReference type="Rhea" id="RHEA-COMP:11605"/>
        <dbReference type="ChEBI" id="CHEBI:15378"/>
        <dbReference type="ChEBI" id="CHEBI:30013"/>
        <dbReference type="ChEBI" id="CHEBI:30616"/>
        <dbReference type="ChEBI" id="CHEBI:61977"/>
        <dbReference type="ChEBI" id="CHEBI:456216"/>
        <dbReference type="EC" id="2.7.11.1"/>
    </reaction>
</comment>
<reference evidence="12" key="1">
    <citation type="submission" date="2016-04" db="EMBL/GenBank/DDBJ databases">
        <title>JA/SA signaling pathways identification and their response to exogenous signals in Flammulina velutipes.</title>
        <authorList>
            <person name="Li X."/>
            <person name="Xie B."/>
        </authorList>
    </citation>
    <scope>NUCLEOTIDE SEQUENCE</scope>
</reference>
<name>A0A1B2U6Y6_FLAVE</name>
<feature type="domain" description="Protein kinase" evidence="11">
    <location>
        <begin position="188"/>
        <end position="479"/>
    </location>
</feature>
<dbReference type="GO" id="GO:0005829">
    <property type="term" value="C:cytosol"/>
    <property type="evidence" value="ECO:0007669"/>
    <property type="project" value="TreeGrafter"/>
</dbReference>
<sequence>MGTMTDQDDAAQADGDGPNSSDKPPHDPTLPTSSMSNSSTRQPKPSLPPFTADMLHLTEVSVSSGSVSPATSPTVCDSDWGSLPSTRANSRAPSMSSGTAGGKLQSTSTPSSPVIPALASSTSTLRPKAPSVRSHDGSHKFSLKDLLGSGSKRSAGSRKSDGDSDAGGKGTRSIAGDSATSFSSKYGVYQKVTIGKGATSVVRLAHKWDRSEEKLYAIKEFRKRRKNETEKEYIKKLTAEFCISSTLHHPNVVETVDLIQDESQKWCVVMEFCPGGDLYAAIKKGGMSPSEVECCFKQIICGVAYLHSQGVAHRDLKPENLFFDTKGHLKIGDFGTSTVYRLPWEVAVHMSTGLCGSEPYIAPEQFSGKPYDARLVDIWACGVLYYCLHLQELPWRVAQPSDAMYTAYSEAMLEPNPKKRIAIEAVVQNSWIEGIEFERFLEPKPNLGLPQELVDLIIDQLPSDRKTLRACALTNKSFVHRAQANLFREVAISGHPIMPPQSCARHIQHLRLINIPFHDTPESDLSQLTQLRSLSIINVDVQLLYHMQWPSTVESLFLSLPSLPNRDAFFGFVSNFPHLRVLRLSQLSCVDGSSQDGVYGHGRMKIPLKILETSLDSNILKDSSSPFDLDGLEELVVRPKANDLDVLGKIQDLLEDACKTVTVLEVDAFTMWGRTDLLRLRVYNLRVLKVSVTDLDVHRHLFGWWVSLLSNDDEQWEIEELEITVSVFSSVISSDSFGGREWDALVSVLNGRHLASLRRVTVHVERKCPEALEDFRSVVDDALKCIPSSIMSVVDVSRY</sequence>
<feature type="compositionally biased region" description="Polar residues" evidence="10">
    <location>
        <begin position="30"/>
        <end position="43"/>
    </location>
</feature>
<dbReference type="InterPro" id="IPR008271">
    <property type="entry name" value="Ser/Thr_kinase_AS"/>
</dbReference>
<evidence type="ECO:0000256" key="2">
    <source>
        <dbReference type="ARBA" id="ARBA00022527"/>
    </source>
</evidence>
<feature type="compositionally biased region" description="Acidic residues" evidence="10">
    <location>
        <begin position="1"/>
        <end position="11"/>
    </location>
</feature>
<keyword evidence="3" id="KW-0808">Transferase</keyword>
<dbReference type="InterPro" id="IPR000719">
    <property type="entry name" value="Prot_kinase_dom"/>
</dbReference>
<dbReference type="CDD" id="cd13994">
    <property type="entry name" value="STKc_HAL4_like"/>
    <property type="match status" value="1"/>
</dbReference>
<keyword evidence="2" id="KW-0723">Serine/threonine-protein kinase</keyword>